<dbReference type="RefSeq" id="XP_043166469.1">
    <property type="nucleotide sequence ID" value="XM_043310534.1"/>
</dbReference>
<name>A0A8J2HW53_9PLEO</name>
<dbReference type="EMBL" id="CAJRGZ010000016">
    <property type="protein sequence ID" value="CAG5152827.1"/>
    <property type="molecule type" value="Genomic_DNA"/>
</dbReference>
<dbReference type="GeneID" id="67014427"/>
<keyword evidence="2" id="KW-1185">Reference proteome</keyword>
<comment type="caution">
    <text evidence="1">The sequence shown here is derived from an EMBL/GenBank/DDBJ whole genome shotgun (WGS) entry which is preliminary data.</text>
</comment>
<gene>
    <name evidence="1" type="ORF">ALTATR162_LOCUS2928</name>
</gene>
<protein>
    <submittedName>
        <fullName evidence="1">Uncharacterized protein</fullName>
    </submittedName>
</protein>
<evidence type="ECO:0000313" key="2">
    <source>
        <dbReference type="Proteomes" id="UP000676310"/>
    </source>
</evidence>
<accession>A0A8J2HW53</accession>
<dbReference type="OrthoDB" id="4269at2759"/>
<dbReference type="Proteomes" id="UP000676310">
    <property type="component" value="Unassembled WGS sequence"/>
</dbReference>
<organism evidence="1 2">
    <name type="scientific">Alternaria atra</name>
    <dbReference type="NCBI Taxonomy" id="119953"/>
    <lineage>
        <taxon>Eukaryota</taxon>
        <taxon>Fungi</taxon>
        <taxon>Dikarya</taxon>
        <taxon>Ascomycota</taxon>
        <taxon>Pezizomycotina</taxon>
        <taxon>Dothideomycetes</taxon>
        <taxon>Pleosporomycetidae</taxon>
        <taxon>Pleosporales</taxon>
        <taxon>Pleosporineae</taxon>
        <taxon>Pleosporaceae</taxon>
        <taxon>Alternaria</taxon>
        <taxon>Alternaria sect. Ulocladioides</taxon>
    </lineage>
</organism>
<evidence type="ECO:0000313" key="1">
    <source>
        <dbReference type="EMBL" id="CAG5152827.1"/>
    </source>
</evidence>
<proteinExistence type="predicted"/>
<reference evidence="1" key="1">
    <citation type="submission" date="2021-05" db="EMBL/GenBank/DDBJ databases">
        <authorList>
            <person name="Stam R."/>
        </authorList>
    </citation>
    <scope>NUCLEOTIDE SEQUENCE</scope>
    <source>
        <strain evidence="1">CS162</strain>
    </source>
</reference>
<dbReference type="AlphaFoldDB" id="A0A8J2HW53"/>
<sequence length="111" mass="12012">MLIPAGDITHGGLSLNETPAWLEAKKVIEAESGYQIVQWHRDELSEELKKFVESNAIRYPTIVSRGAGGNLSEVMTNSELAACKGDAQSVISRLREKGIVQQKAPSSSSSL</sequence>